<name>A0A914RS76_PAREQ</name>
<reference evidence="3" key="1">
    <citation type="submission" date="2022-11" db="UniProtKB">
        <authorList>
            <consortium name="WormBaseParasite"/>
        </authorList>
    </citation>
    <scope>IDENTIFICATION</scope>
</reference>
<dbReference type="Proteomes" id="UP000887564">
    <property type="component" value="Unplaced"/>
</dbReference>
<dbReference type="PROSITE" id="PS51016">
    <property type="entry name" value="MYTH4"/>
    <property type="match status" value="1"/>
</dbReference>
<accession>A0A914RS76</accession>
<dbReference type="PANTHER" id="PTHR22692:SF33">
    <property type="entry name" value="MYOSIN"/>
    <property type="match status" value="1"/>
</dbReference>
<dbReference type="Gene3D" id="1.25.40.530">
    <property type="entry name" value="MyTH4 domain"/>
    <property type="match status" value="1"/>
</dbReference>
<sequence length="312" mass="35740">MAKNIYFHNPNNISPNFAMNRQIPSDLRHLRPFKRFLDTIPIPLNRPLSPDTFENEDLRGYQFGKFAATYFQGQATAEYIKKPLRISLLPHNDAAGQLFQRCIGNYLRITYVIMYFTRACSHRYFRLCMNKLASLAVWITILRFMGDLPDPKCAPSALNTLHEKTSIMGKLYASLGRSYTKKDVELASQLGDYEQLHVSGTQRIRKSTMGRKLISMTLKRKSKIGSLESNEEIMRQTSVGSSAARGWILLSLCVGCFAPSDRFINYLYCFVRENGPAAKTGYSKYIEQRLRRTVENGTRHQPPSYVELQAHS</sequence>
<dbReference type="WBParaSite" id="PEQ_0000916301-mRNA-1">
    <property type="protein sequence ID" value="PEQ_0000916301-mRNA-1"/>
    <property type="gene ID" value="PEQ_0000916301"/>
</dbReference>
<protein>
    <submittedName>
        <fullName evidence="3">MyTH4 domain-containing protein</fullName>
    </submittedName>
</protein>
<organism evidence="2 3">
    <name type="scientific">Parascaris equorum</name>
    <name type="common">Equine roundworm</name>
    <dbReference type="NCBI Taxonomy" id="6256"/>
    <lineage>
        <taxon>Eukaryota</taxon>
        <taxon>Metazoa</taxon>
        <taxon>Ecdysozoa</taxon>
        <taxon>Nematoda</taxon>
        <taxon>Chromadorea</taxon>
        <taxon>Rhabditida</taxon>
        <taxon>Spirurina</taxon>
        <taxon>Ascaridomorpha</taxon>
        <taxon>Ascaridoidea</taxon>
        <taxon>Ascarididae</taxon>
        <taxon>Parascaris</taxon>
    </lineage>
</organism>
<keyword evidence="2" id="KW-1185">Reference proteome</keyword>
<dbReference type="InterPro" id="IPR038185">
    <property type="entry name" value="MyTH4_dom_sf"/>
</dbReference>
<dbReference type="PANTHER" id="PTHR22692">
    <property type="entry name" value="MYOSIN VII, XV"/>
    <property type="match status" value="1"/>
</dbReference>
<feature type="domain" description="MyTH4" evidence="1">
    <location>
        <begin position="115"/>
        <end position="312"/>
    </location>
</feature>
<evidence type="ECO:0000313" key="2">
    <source>
        <dbReference type="Proteomes" id="UP000887564"/>
    </source>
</evidence>
<proteinExistence type="predicted"/>
<evidence type="ECO:0000313" key="3">
    <source>
        <dbReference type="WBParaSite" id="PEQ_0000916301-mRNA-1"/>
    </source>
</evidence>
<evidence type="ECO:0000259" key="1">
    <source>
        <dbReference type="PROSITE" id="PS51016"/>
    </source>
</evidence>
<dbReference type="InterPro" id="IPR000857">
    <property type="entry name" value="MyTH4_dom"/>
</dbReference>
<dbReference type="SMART" id="SM00139">
    <property type="entry name" value="MyTH4"/>
    <property type="match status" value="1"/>
</dbReference>
<dbReference type="GO" id="GO:0005856">
    <property type="term" value="C:cytoskeleton"/>
    <property type="evidence" value="ECO:0007669"/>
    <property type="project" value="InterPro"/>
</dbReference>
<dbReference type="Pfam" id="PF00784">
    <property type="entry name" value="MyTH4"/>
    <property type="match status" value="1"/>
</dbReference>
<dbReference type="AlphaFoldDB" id="A0A914RS76"/>
<dbReference type="InterPro" id="IPR051567">
    <property type="entry name" value="Unconventional_Myosin_ATPase"/>
</dbReference>